<dbReference type="Gene3D" id="1.10.10.10">
    <property type="entry name" value="Winged helix-like DNA-binding domain superfamily/Winged helix DNA-binding domain"/>
    <property type="match status" value="1"/>
</dbReference>
<keyword evidence="1" id="KW-0805">Transcription regulation</keyword>
<dbReference type="EMBL" id="FMYL01000001">
    <property type="protein sequence ID" value="SDB82659.1"/>
    <property type="molecule type" value="Genomic_DNA"/>
</dbReference>
<dbReference type="PANTHER" id="PTHR33204">
    <property type="entry name" value="TRANSCRIPTIONAL REGULATOR, MARR FAMILY"/>
    <property type="match status" value="1"/>
</dbReference>
<dbReference type="OrthoDB" id="9807069at2"/>
<dbReference type="PANTHER" id="PTHR33204:SF37">
    <property type="entry name" value="HTH-TYPE TRANSCRIPTIONAL REGULATOR YODB"/>
    <property type="match status" value="1"/>
</dbReference>
<protein>
    <submittedName>
        <fullName evidence="5">Transcriptional regulator, HxlR family</fullName>
    </submittedName>
</protein>
<dbReference type="Proteomes" id="UP000242501">
    <property type="component" value="Unassembled WGS sequence"/>
</dbReference>
<gene>
    <name evidence="5" type="ORF">SAMN05421733_101356</name>
</gene>
<accession>A0A1G6GL65</accession>
<reference evidence="6" key="1">
    <citation type="submission" date="2016-09" db="EMBL/GenBank/DDBJ databases">
        <authorList>
            <person name="Varghese N."/>
            <person name="Submissions S."/>
        </authorList>
    </citation>
    <scope>NUCLEOTIDE SEQUENCE [LARGE SCALE GENOMIC DNA]</scope>
    <source>
        <strain evidence="6">ANC 4422</strain>
    </source>
</reference>
<keyword evidence="6" id="KW-1185">Reference proteome</keyword>
<dbReference type="Pfam" id="PF01638">
    <property type="entry name" value="HxlR"/>
    <property type="match status" value="1"/>
</dbReference>
<evidence type="ECO:0000256" key="1">
    <source>
        <dbReference type="ARBA" id="ARBA00023015"/>
    </source>
</evidence>
<dbReference type="GO" id="GO:0003677">
    <property type="term" value="F:DNA binding"/>
    <property type="evidence" value="ECO:0007669"/>
    <property type="project" value="UniProtKB-KW"/>
</dbReference>
<dbReference type="InterPro" id="IPR002577">
    <property type="entry name" value="HTH_HxlR"/>
</dbReference>
<dbReference type="PROSITE" id="PS51118">
    <property type="entry name" value="HTH_HXLR"/>
    <property type="match status" value="1"/>
</dbReference>
<feature type="domain" description="HTH hxlR-type" evidence="4">
    <location>
        <begin position="15"/>
        <end position="114"/>
    </location>
</feature>
<organism evidence="5 6">
    <name type="scientific">Acinetobacter boissieri</name>
    <dbReference type="NCBI Taxonomy" id="1219383"/>
    <lineage>
        <taxon>Bacteria</taxon>
        <taxon>Pseudomonadati</taxon>
        <taxon>Pseudomonadota</taxon>
        <taxon>Gammaproteobacteria</taxon>
        <taxon>Moraxellales</taxon>
        <taxon>Moraxellaceae</taxon>
        <taxon>Acinetobacter</taxon>
    </lineage>
</organism>
<keyword evidence="3" id="KW-0804">Transcription</keyword>
<sequence length="121" mass="14090">MSDMPLKGYVLSSKCPSRQILEHLTSKWSVLILRCLSQHSVLRFSELKQQIDGVSEKMLSQTLKMLEQDDFVSRKVYAEIPPKVEYRLTSLGKQAAEKIDYLVFWIEDNLDEILAHRHVIQ</sequence>
<evidence type="ECO:0000259" key="4">
    <source>
        <dbReference type="PROSITE" id="PS51118"/>
    </source>
</evidence>
<dbReference type="InterPro" id="IPR036388">
    <property type="entry name" value="WH-like_DNA-bd_sf"/>
</dbReference>
<dbReference type="SUPFAM" id="SSF46785">
    <property type="entry name" value="Winged helix' DNA-binding domain"/>
    <property type="match status" value="1"/>
</dbReference>
<dbReference type="AlphaFoldDB" id="A0A1G6GL65"/>
<name>A0A1G6GL65_9GAMM</name>
<evidence type="ECO:0000256" key="2">
    <source>
        <dbReference type="ARBA" id="ARBA00023125"/>
    </source>
</evidence>
<proteinExistence type="predicted"/>
<evidence type="ECO:0000313" key="5">
    <source>
        <dbReference type="EMBL" id="SDB82659.1"/>
    </source>
</evidence>
<evidence type="ECO:0000256" key="3">
    <source>
        <dbReference type="ARBA" id="ARBA00023163"/>
    </source>
</evidence>
<dbReference type="InterPro" id="IPR036390">
    <property type="entry name" value="WH_DNA-bd_sf"/>
</dbReference>
<dbReference type="RefSeq" id="WP_092746608.1">
    <property type="nucleotide sequence ID" value="NZ_FMYL01000001.1"/>
</dbReference>
<evidence type="ECO:0000313" key="6">
    <source>
        <dbReference type="Proteomes" id="UP000242501"/>
    </source>
</evidence>
<keyword evidence="2" id="KW-0238">DNA-binding</keyword>